<keyword evidence="5" id="KW-0288">FMN</keyword>
<accession>A0A3G2R8V6</accession>
<dbReference type="SUPFAM" id="SSF51395">
    <property type="entry name" value="FMN-linked oxidoreductases"/>
    <property type="match status" value="1"/>
</dbReference>
<evidence type="ECO:0000256" key="2">
    <source>
        <dbReference type="ARBA" id="ARBA00001966"/>
    </source>
</evidence>
<evidence type="ECO:0000313" key="12">
    <source>
        <dbReference type="EMBL" id="AYO31843.1"/>
    </source>
</evidence>
<evidence type="ECO:0000256" key="4">
    <source>
        <dbReference type="ARBA" id="ARBA00022630"/>
    </source>
</evidence>
<dbReference type="EMBL" id="CP033169">
    <property type="protein sequence ID" value="AYO31843.1"/>
    <property type="molecule type" value="Genomic_DNA"/>
</dbReference>
<dbReference type="Gene3D" id="3.20.20.70">
    <property type="entry name" value="Aldolase class I"/>
    <property type="match status" value="1"/>
</dbReference>
<evidence type="ECO:0000256" key="9">
    <source>
        <dbReference type="ARBA" id="ARBA00023014"/>
    </source>
</evidence>
<sequence length="606" mass="66256">MLFEPYKIGNLPLKNRLVMLPTVTNLARDGFVSDREIAYYDRRSRDVSLVIVGASYVNKLGKFFVNQLGIDDDEKIAGLARLAQVIHKNGAKAGIQLAMHNPKYNPVDFSKEQVRGFVEDFARAAARAKEAGFDLVELHFAHGWFVNQFLSPDVNRRTDEYGGSFEGRTRFALEILQTVKAEVPDIAVLCRINGDDFTPGGFSIEESVKFAKMLEQSGTDGLNVSAGVGATSEYHISPMGIEDRPLVKYAGRIKGSVKIPVIAADKLGEASDWEKILKDGTADFIGIARGLIGDPDCVAKIREGRTEDIRYCIHCNQACIAYILKGMPVSCMINPEVGRESEFEVKAEKPLNIAVIGGGPAGMAAAAYLARKGHRVELFEKGEKLGGQINVASIPPCKKEIGRVVEYLKKDLERYGVRVHLNTNITPAGMEAMDFDRVIIATGSVPAKLDMAMYAAPCQAVDVLEGHVPEGKNILVIGGGLTGLETAEFLAQRGKDVTVLEMQEDVAAGVFPMVKKLLLKRLKELHVNVVTKAKIDRMVRKKLSYTVDGVEKLLEFDDVVLAVGNKPDETFAKLKGHEKYTFVGDCNVVATAVEAIRNGAEISLKI</sequence>
<evidence type="ECO:0000259" key="11">
    <source>
        <dbReference type="Pfam" id="PF07992"/>
    </source>
</evidence>
<dbReference type="Pfam" id="PF00724">
    <property type="entry name" value="Oxidored_FMN"/>
    <property type="match status" value="1"/>
</dbReference>
<dbReference type="Gene3D" id="3.40.50.720">
    <property type="entry name" value="NAD(P)-binding Rossmann-like Domain"/>
    <property type="match status" value="1"/>
</dbReference>
<dbReference type="KEGG" id="bacg:D2962_15635"/>
<feature type="domain" description="FAD/NAD(P)-binding" evidence="11">
    <location>
        <begin position="352"/>
        <end position="573"/>
    </location>
</feature>
<evidence type="ECO:0000313" key="13">
    <source>
        <dbReference type="Proteomes" id="UP000280960"/>
    </source>
</evidence>
<dbReference type="GO" id="GO:0010181">
    <property type="term" value="F:FMN binding"/>
    <property type="evidence" value="ECO:0007669"/>
    <property type="project" value="InterPro"/>
</dbReference>
<dbReference type="InterPro" id="IPR023753">
    <property type="entry name" value="FAD/NAD-binding_dom"/>
</dbReference>
<comment type="similarity">
    <text evidence="3">In the N-terminal section; belongs to the NADH:flavin oxidoreductase/NADH oxidase family.</text>
</comment>
<dbReference type="RefSeq" id="WP_122015521.1">
    <property type="nucleotide sequence ID" value="NZ_CP033169.1"/>
</dbReference>
<dbReference type="InterPro" id="IPR001155">
    <property type="entry name" value="OxRdtase_FMN_N"/>
</dbReference>
<name>A0A3G2R8V6_9FIRM</name>
<evidence type="ECO:0000256" key="5">
    <source>
        <dbReference type="ARBA" id="ARBA00022643"/>
    </source>
</evidence>
<dbReference type="Pfam" id="PF07992">
    <property type="entry name" value="Pyr_redox_2"/>
    <property type="match status" value="1"/>
</dbReference>
<protein>
    <submittedName>
        <fullName evidence="12">FAD-dependent oxidoreductase</fullName>
    </submittedName>
</protein>
<dbReference type="GO" id="GO:0016491">
    <property type="term" value="F:oxidoreductase activity"/>
    <property type="evidence" value="ECO:0007669"/>
    <property type="project" value="UniProtKB-KW"/>
</dbReference>
<evidence type="ECO:0000256" key="7">
    <source>
        <dbReference type="ARBA" id="ARBA00023002"/>
    </source>
</evidence>
<keyword evidence="4" id="KW-0285">Flavoprotein</keyword>
<dbReference type="Proteomes" id="UP000280960">
    <property type="component" value="Chromosome"/>
</dbReference>
<reference evidence="12 13" key="1">
    <citation type="submission" date="2018-10" db="EMBL/GenBank/DDBJ databases">
        <authorList>
            <person name="Zhang X."/>
        </authorList>
    </citation>
    <scope>NUCLEOTIDE SEQUENCE [LARGE SCALE GENOMIC DNA]</scope>
    <source>
        <strain evidence="12 13">SK-G1</strain>
    </source>
</reference>
<dbReference type="CDD" id="cd02803">
    <property type="entry name" value="OYE_like_FMN_family"/>
    <property type="match status" value="1"/>
</dbReference>
<dbReference type="PRINTS" id="PR00368">
    <property type="entry name" value="FADPNR"/>
</dbReference>
<dbReference type="Gene3D" id="3.50.50.60">
    <property type="entry name" value="FAD/NAD(P)-binding domain"/>
    <property type="match status" value="1"/>
</dbReference>
<dbReference type="InterPro" id="IPR013785">
    <property type="entry name" value="Aldolase_TIM"/>
</dbReference>
<dbReference type="GO" id="GO:0046872">
    <property type="term" value="F:metal ion binding"/>
    <property type="evidence" value="ECO:0007669"/>
    <property type="project" value="UniProtKB-KW"/>
</dbReference>
<keyword evidence="9" id="KW-0411">Iron-sulfur</keyword>
<comment type="cofactor">
    <cofactor evidence="1">
        <name>FMN</name>
        <dbReference type="ChEBI" id="CHEBI:58210"/>
    </cofactor>
</comment>
<evidence type="ECO:0000259" key="10">
    <source>
        <dbReference type="Pfam" id="PF00724"/>
    </source>
</evidence>
<feature type="domain" description="NADH:flavin oxidoreductase/NADH oxidase N-terminal" evidence="10">
    <location>
        <begin position="103"/>
        <end position="307"/>
    </location>
</feature>
<organism evidence="12 13">
    <name type="scientific">Biomaibacter acetigenes</name>
    <dbReference type="NCBI Taxonomy" id="2316383"/>
    <lineage>
        <taxon>Bacteria</taxon>
        <taxon>Bacillati</taxon>
        <taxon>Bacillota</taxon>
        <taxon>Clostridia</taxon>
        <taxon>Thermosediminibacterales</taxon>
        <taxon>Tepidanaerobacteraceae</taxon>
        <taxon>Biomaibacter</taxon>
    </lineage>
</organism>
<comment type="cofactor">
    <cofactor evidence="2">
        <name>[4Fe-4S] cluster</name>
        <dbReference type="ChEBI" id="CHEBI:49883"/>
    </cofactor>
</comment>
<proteinExistence type="inferred from homology"/>
<keyword evidence="13" id="KW-1185">Reference proteome</keyword>
<evidence type="ECO:0000256" key="3">
    <source>
        <dbReference type="ARBA" id="ARBA00011048"/>
    </source>
</evidence>
<keyword evidence="8" id="KW-0408">Iron</keyword>
<dbReference type="PANTHER" id="PTHR42917">
    <property type="entry name" value="2,4-DIENOYL-COA REDUCTASE"/>
    <property type="match status" value="1"/>
</dbReference>
<dbReference type="PANTHER" id="PTHR42917:SF2">
    <property type="entry name" value="2,4-DIENOYL-COA REDUCTASE [(2E)-ENOYL-COA-PRODUCING]"/>
    <property type="match status" value="1"/>
</dbReference>
<gene>
    <name evidence="12" type="ORF">D2962_15635</name>
</gene>
<evidence type="ECO:0000256" key="8">
    <source>
        <dbReference type="ARBA" id="ARBA00023004"/>
    </source>
</evidence>
<dbReference type="InterPro" id="IPR051793">
    <property type="entry name" value="NADH:flavin_oxidoreductase"/>
</dbReference>
<evidence type="ECO:0000256" key="1">
    <source>
        <dbReference type="ARBA" id="ARBA00001917"/>
    </source>
</evidence>
<dbReference type="AlphaFoldDB" id="A0A3G2R8V6"/>
<keyword evidence="7" id="KW-0560">Oxidoreductase</keyword>
<keyword evidence="6" id="KW-0479">Metal-binding</keyword>
<dbReference type="GO" id="GO:0051536">
    <property type="term" value="F:iron-sulfur cluster binding"/>
    <property type="evidence" value="ECO:0007669"/>
    <property type="project" value="UniProtKB-KW"/>
</dbReference>
<dbReference type="InterPro" id="IPR036188">
    <property type="entry name" value="FAD/NAD-bd_sf"/>
</dbReference>
<dbReference type="SUPFAM" id="SSF51905">
    <property type="entry name" value="FAD/NAD(P)-binding domain"/>
    <property type="match status" value="1"/>
</dbReference>
<evidence type="ECO:0000256" key="6">
    <source>
        <dbReference type="ARBA" id="ARBA00022723"/>
    </source>
</evidence>